<proteinExistence type="predicted"/>
<evidence type="ECO:0000313" key="2">
    <source>
        <dbReference type="Proteomes" id="UP000784294"/>
    </source>
</evidence>
<dbReference type="AlphaFoldDB" id="A0A3S5FDM3"/>
<dbReference type="Proteomes" id="UP000784294">
    <property type="component" value="Unassembled WGS sequence"/>
</dbReference>
<dbReference type="Gene3D" id="3.40.50.1000">
    <property type="entry name" value="HAD superfamily/HAD-like"/>
    <property type="match status" value="1"/>
</dbReference>
<dbReference type="GO" id="GO:0005524">
    <property type="term" value="F:ATP binding"/>
    <property type="evidence" value="ECO:0007669"/>
    <property type="project" value="InterPro"/>
</dbReference>
<dbReference type="InterPro" id="IPR023214">
    <property type="entry name" value="HAD_sf"/>
</dbReference>
<name>A0A3S5FDM3_9PLAT</name>
<reference evidence="1" key="1">
    <citation type="submission" date="2018-11" db="EMBL/GenBank/DDBJ databases">
        <authorList>
            <consortium name="Pathogen Informatics"/>
        </authorList>
    </citation>
    <scope>NUCLEOTIDE SEQUENCE</scope>
</reference>
<organism evidence="1 2">
    <name type="scientific">Protopolystoma xenopodis</name>
    <dbReference type="NCBI Taxonomy" id="117903"/>
    <lineage>
        <taxon>Eukaryota</taxon>
        <taxon>Metazoa</taxon>
        <taxon>Spiralia</taxon>
        <taxon>Lophotrochozoa</taxon>
        <taxon>Platyhelminthes</taxon>
        <taxon>Monogenea</taxon>
        <taxon>Polyopisthocotylea</taxon>
        <taxon>Polystomatidea</taxon>
        <taxon>Polystomatidae</taxon>
        <taxon>Protopolystoma</taxon>
    </lineage>
</organism>
<evidence type="ECO:0008006" key="3">
    <source>
        <dbReference type="Google" id="ProtNLM"/>
    </source>
</evidence>
<dbReference type="InterPro" id="IPR001757">
    <property type="entry name" value="P_typ_ATPase"/>
</dbReference>
<accession>A0A3S5FDM3</accession>
<dbReference type="PRINTS" id="PR00120">
    <property type="entry name" value="HATPASE"/>
</dbReference>
<dbReference type="Gene3D" id="1.20.1110.10">
    <property type="entry name" value="Calcium-transporting ATPase, transmembrane domain"/>
    <property type="match status" value="1"/>
</dbReference>
<dbReference type="NCBIfam" id="TIGR01494">
    <property type="entry name" value="ATPase_P-type"/>
    <property type="match status" value="1"/>
</dbReference>
<dbReference type="SUPFAM" id="SSF56784">
    <property type="entry name" value="HAD-like"/>
    <property type="match status" value="1"/>
</dbReference>
<dbReference type="PANTHER" id="PTHR42861">
    <property type="entry name" value="CALCIUM-TRANSPORTING ATPASE"/>
    <property type="match status" value="1"/>
</dbReference>
<dbReference type="OrthoDB" id="3352408at2759"/>
<dbReference type="PRINTS" id="PR00119">
    <property type="entry name" value="CATATPASE"/>
</dbReference>
<protein>
    <recommendedName>
        <fullName evidence="3">Cation-transporting P-type ATPase C-terminal domain-containing protein</fullName>
    </recommendedName>
</protein>
<dbReference type="InterPro" id="IPR036412">
    <property type="entry name" value="HAD-like_sf"/>
</dbReference>
<dbReference type="Pfam" id="PF08282">
    <property type="entry name" value="Hydrolase_3"/>
    <property type="match status" value="1"/>
</dbReference>
<dbReference type="GO" id="GO:0016020">
    <property type="term" value="C:membrane"/>
    <property type="evidence" value="ECO:0007669"/>
    <property type="project" value="InterPro"/>
</dbReference>
<comment type="caution">
    <text evidence="1">The sequence shown here is derived from an EMBL/GenBank/DDBJ whole genome shotgun (WGS) entry which is preliminary data.</text>
</comment>
<sequence>MTGDGVNDAVALKSADIGVAMGKAGTDVCKEAADIVLLDDDFATILAAMEEGKVIFHNIKNFIRFQLGT</sequence>
<dbReference type="EMBL" id="CAAALY010043042">
    <property type="protein sequence ID" value="VEL19741.1"/>
    <property type="molecule type" value="Genomic_DNA"/>
</dbReference>
<dbReference type="GO" id="GO:0016887">
    <property type="term" value="F:ATP hydrolysis activity"/>
    <property type="evidence" value="ECO:0007669"/>
    <property type="project" value="InterPro"/>
</dbReference>
<gene>
    <name evidence="1" type="ORF">PXEA_LOCUS13181</name>
</gene>
<keyword evidence="2" id="KW-1185">Reference proteome</keyword>
<evidence type="ECO:0000313" key="1">
    <source>
        <dbReference type="EMBL" id="VEL19741.1"/>
    </source>
</evidence>